<protein>
    <submittedName>
        <fullName evidence="1">Uncharacterized protein</fullName>
    </submittedName>
</protein>
<name>A0ABY6N009_9ALTE</name>
<dbReference type="EMBL" id="CP100390">
    <property type="protein sequence ID" value="UZE95436.1"/>
    <property type="molecule type" value="Genomic_DNA"/>
</dbReference>
<sequence length="151" mass="16924">MSLIEADSELWQISEICLDAEIYPQLEDDIRKTPALHKRSNALNTALIRDGFAPIFMQMDEKMQIIMGNAFMRALANKLCPERHQSEGMRIVSGLIEASESLDSAGTMDEGITALETAYGSPILRISDMASISDRLVESRNKQIVENKDYE</sequence>
<evidence type="ECO:0000313" key="2">
    <source>
        <dbReference type="Proteomes" id="UP001163739"/>
    </source>
</evidence>
<dbReference type="RefSeq" id="WP_265046925.1">
    <property type="nucleotide sequence ID" value="NZ_CP100390.1"/>
</dbReference>
<proteinExistence type="predicted"/>
<keyword evidence="2" id="KW-1185">Reference proteome</keyword>
<dbReference type="Proteomes" id="UP001163739">
    <property type="component" value="Chromosome"/>
</dbReference>
<evidence type="ECO:0000313" key="1">
    <source>
        <dbReference type="EMBL" id="UZE95436.1"/>
    </source>
</evidence>
<accession>A0ABY6N009</accession>
<gene>
    <name evidence="1" type="ORF">NKI27_15380</name>
</gene>
<organism evidence="1 2">
    <name type="scientific">Alkalimarinus alittae</name>
    <dbReference type="NCBI Taxonomy" id="2961619"/>
    <lineage>
        <taxon>Bacteria</taxon>
        <taxon>Pseudomonadati</taxon>
        <taxon>Pseudomonadota</taxon>
        <taxon>Gammaproteobacteria</taxon>
        <taxon>Alteromonadales</taxon>
        <taxon>Alteromonadaceae</taxon>
        <taxon>Alkalimarinus</taxon>
    </lineage>
</organism>
<reference evidence="1" key="1">
    <citation type="submission" date="2022-06" db="EMBL/GenBank/DDBJ databases">
        <title>Alkalimarinus sp. nov., isolated from gut of a Alitta virens.</title>
        <authorList>
            <person name="Yang A.I."/>
            <person name="Shin N.-R."/>
        </authorList>
    </citation>
    <scope>NUCLEOTIDE SEQUENCE</scope>
    <source>
        <strain evidence="1">A2M4</strain>
    </source>
</reference>